<gene>
    <name evidence="2" type="primary">DCD1</name>
    <name evidence="2" type="ORF">HK097_003144</name>
</gene>
<organism evidence="2 3">
    <name type="scientific">Rhizophlyctis rosea</name>
    <dbReference type="NCBI Taxonomy" id="64517"/>
    <lineage>
        <taxon>Eukaryota</taxon>
        <taxon>Fungi</taxon>
        <taxon>Fungi incertae sedis</taxon>
        <taxon>Chytridiomycota</taxon>
        <taxon>Chytridiomycota incertae sedis</taxon>
        <taxon>Chytridiomycetes</taxon>
        <taxon>Rhizophlyctidales</taxon>
        <taxon>Rhizophlyctidaceae</taxon>
        <taxon>Rhizophlyctis</taxon>
    </lineage>
</organism>
<feature type="non-terminal residue" evidence="2">
    <location>
        <position position="172"/>
    </location>
</feature>
<dbReference type="Proteomes" id="UP001212841">
    <property type="component" value="Unassembled WGS sequence"/>
</dbReference>
<protein>
    <submittedName>
        <fullName evidence="2">Deoxycytidine monophosphate (dCMP) deaminase</fullName>
    </submittedName>
</protein>
<reference evidence="2" key="1">
    <citation type="submission" date="2020-05" db="EMBL/GenBank/DDBJ databases">
        <title>Phylogenomic resolution of chytrid fungi.</title>
        <authorList>
            <person name="Stajich J.E."/>
            <person name="Amses K."/>
            <person name="Simmons R."/>
            <person name="Seto K."/>
            <person name="Myers J."/>
            <person name="Bonds A."/>
            <person name="Quandt C.A."/>
            <person name="Barry K."/>
            <person name="Liu P."/>
            <person name="Grigoriev I."/>
            <person name="Longcore J.E."/>
            <person name="James T.Y."/>
        </authorList>
    </citation>
    <scope>NUCLEOTIDE SEQUENCE</scope>
    <source>
        <strain evidence="2">JEL0318</strain>
    </source>
</reference>
<feature type="compositionally biased region" description="Low complexity" evidence="1">
    <location>
        <begin position="37"/>
        <end position="64"/>
    </location>
</feature>
<dbReference type="AlphaFoldDB" id="A0AAD5WXD9"/>
<evidence type="ECO:0000256" key="1">
    <source>
        <dbReference type="SAM" id="MobiDB-lite"/>
    </source>
</evidence>
<evidence type="ECO:0000313" key="2">
    <source>
        <dbReference type="EMBL" id="KAJ3038555.1"/>
    </source>
</evidence>
<feature type="compositionally biased region" description="Pro residues" evidence="1">
    <location>
        <begin position="65"/>
        <end position="75"/>
    </location>
</feature>
<name>A0AAD5WXD9_9FUNG</name>
<keyword evidence="3" id="KW-1185">Reference proteome</keyword>
<sequence length="172" mass="18793">MLIGITGPTCAGKASVADYLVSNHRFTLLQISPQAVPTHRQTPRQTPTTTLEPSPTPPTFGFSSPTPPSSHLPPSAPLKFASAQEAADYATTNWTHNLVLCPVSSVQDWEPFRKRPFALLVAVDAPISLRYARYKRKRAAVDSSSPDVLLEEFIMKDDDLMFSPTISPSIDS</sequence>
<proteinExistence type="predicted"/>
<comment type="caution">
    <text evidence="2">The sequence shown here is derived from an EMBL/GenBank/DDBJ whole genome shotgun (WGS) entry which is preliminary data.</text>
</comment>
<dbReference type="EMBL" id="JADGJD010001721">
    <property type="protein sequence ID" value="KAJ3038555.1"/>
    <property type="molecule type" value="Genomic_DNA"/>
</dbReference>
<feature type="region of interest" description="Disordered" evidence="1">
    <location>
        <begin position="32"/>
        <end position="75"/>
    </location>
</feature>
<accession>A0AAD5WXD9</accession>
<evidence type="ECO:0000313" key="3">
    <source>
        <dbReference type="Proteomes" id="UP001212841"/>
    </source>
</evidence>